<sequence length="108" mass="13032">MQIYVENYQTTEAISQIADNAEESTFILEYKSDINFYYDVLNRSLPIQLKEKLQEKLQFLKRQVWDFFLIDINKVEKSLRKREAYNHLTNIPEKKKILFHEDKLEGVT</sequence>
<dbReference type="AlphaFoldDB" id="A0A2D4K9F4"/>
<name>A0A2D4K9F4_9SAUR</name>
<accession>A0A2D4K9F4</accession>
<dbReference type="EMBL" id="IACL01045784">
    <property type="protein sequence ID" value="LAB05357.1"/>
    <property type="molecule type" value="Transcribed_RNA"/>
</dbReference>
<evidence type="ECO:0000313" key="1">
    <source>
        <dbReference type="EMBL" id="LAB05357.1"/>
    </source>
</evidence>
<reference evidence="1" key="1">
    <citation type="submission" date="2017-07" db="EMBL/GenBank/DDBJ databases">
        <authorList>
            <person name="Mikheyev A."/>
            <person name="Grau M."/>
        </authorList>
    </citation>
    <scope>NUCLEOTIDE SEQUENCE</scope>
    <source>
        <tissue evidence="1">Venom_gland</tissue>
    </source>
</reference>
<reference evidence="1" key="2">
    <citation type="submission" date="2017-11" db="EMBL/GenBank/DDBJ databases">
        <title>Coralsnake Venomics: Analyses of Venom Gland Transcriptomes and Proteomes of Six Brazilian Taxa.</title>
        <authorList>
            <person name="Aird S.D."/>
            <person name="Jorge da Silva N."/>
            <person name="Qiu L."/>
            <person name="Villar-Briones A."/>
            <person name="Aparecida-Saddi V."/>
            <person name="Campos-Telles M.P."/>
            <person name="Grau M."/>
            <person name="Mikheyev A.S."/>
        </authorList>
    </citation>
    <scope>NUCLEOTIDE SEQUENCE</scope>
    <source>
        <tissue evidence="1">Venom_gland</tissue>
    </source>
</reference>
<proteinExistence type="predicted"/>
<protein>
    <submittedName>
        <fullName evidence="1">Uncharacterized protein</fullName>
    </submittedName>
</protein>
<organism evidence="1">
    <name type="scientific">Micrurus paraensis</name>
    <dbReference type="NCBI Taxonomy" id="1970185"/>
    <lineage>
        <taxon>Eukaryota</taxon>
        <taxon>Metazoa</taxon>
        <taxon>Chordata</taxon>
        <taxon>Craniata</taxon>
        <taxon>Vertebrata</taxon>
        <taxon>Euteleostomi</taxon>
        <taxon>Lepidosauria</taxon>
        <taxon>Squamata</taxon>
        <taxon>Bifurcata</taxon>
        <taxon>Unidentata</taxon>
        <taxon>Episquamata</taxon>
        <taxon>Toxicofera</taxon>
        <taxon>Serpentes</taxon>
        <taxon>Colubroidea</taxon>
        <taxon>Elapidae</taxon>
        <taxon>Elapinae</taxon>
        <taxon>Micrurus</taxon>
    </lineage>
</organism>